<feature type="domain" description="Rhodanese" evidence="3">
    <location>
        <begin position="17"/>
        <end position="136"/>
    </location>
</feature>
<dbReference type="InterPro" id="IPR036873">
    <property type="entry name" value="Rhodanese-like_dom_sf"/>
</dbReference>
<feature type="domain" description="Rhodanese" evidence="3">
    <location>
        <begin position="165"/>
        <end position="268"/>
    </location>
</feature>
<organism evidence="4 5">
    <name type="scientific">Haliea salexigens</name>
    <dbReference type="NCBI Taxonomy" id="287487"/>
    <lineage>
        <taxon>Bacteria</taxon>
        <taxon>Pseudomonadati</taxon>
        <taxon>Pseudomonadota</taxon>
        <taxon>Gammaproteobacteria</taxon>
        <taxon>Cellvibrionales</taxon>
        <taxon>Halieaceae</taxon>
        <taxon>Haliea</taxon>
    </lineage>
</organism>
<dbReference type="InterPro" id="IPR045078">
    <property type="entry name" value="TST/MPST-like"/>
</dbReference>
<evidence type="ECO:0000259" key="3">
    <source>
        <dbReference type="PROSITE" id="PS50206"/>
    </source>
</evidence>
<dbReference type="Gene3D" id="3.40.250.10">
    <property type="entry name" value="Rhodanese-like domain"/>
    <property type="match status" value="2"/>
</dbReference>
<protein>
    <submittedName>
        <fullName evidence="4">Sulfurtransferase</fullName>
    </submittedName>
</protein>
<dbReference type="AlphaFoldDB" id="A0A3C1KQQ9"/>
<accession>A0A3C1KQQ9</accession>
<name>A0A3C1KQQ9_9GAMM</name>
<dbReference type="InterPro" id="IPR001307">
    <property type="entry name" value="Thiosulphate_STrfase_CS"/>
</dbReference>
<dbReference type="STRING" id="1121937.GCA_000423125_01037"/>
<reference evidence="4 5" key="1">
    <citation type="journal article" date="2018" name="Nat. Biotechnol.">
        <title>A standardized bacterial taxonomy based on genome phylogeny substantially revises the tree of life.</title>
        <authorList>
            <person name="Parks D.H."/>
            <person name="Chuvochina M."/>
            <person name="Waite D.W."/>
            <person name="Rinke C."/>
            <person name="Skarshewski A."/>
            <person name="Chaumeil P.A."/>
            <person name="Hugenholtz P."/>
        </authorList>
    </citation>
    <scope>NUCLEOTIDE SEQUENCE [LARGE SCALE GENOMIC DNA]</scope>
    <source>
        <strain evidence="4">UBA9158</strain>
    </source>
</reference>
<dbReference type="Proteomes" id="UP000259273">
    <property type="component" value="Unassembled WGS sequence"/>
</dbReference>
<proteinExistence type="predicted"/>
<dbReference type="CDD" id="cd01449">
    <property type="entry name" value="TST_Repeat_2"/>
    <property type="match status" value="1"/>
</dbReference>
<dbReference type="InterPro" id="IPR001763">
    <property type="entry name" value="Rhodanese-like_dom"/>
</dbReference>
<dbReference type="PROSITE" id="PS50206">
    <property type="entry name" value="RHODANESE_3"/>
    <property type="match status" value="2"/>
</dbReference>
<dbReference type="PROSITE" id="PS00380">
    <property type="entry name" value="RHODANESE_1"/>
    <property type="match status" value="1"/>
</dbReference>
<sequence length="273" mass="28653">MSSPSTANLINARALAAVTDAVVVDCRFVLGQPAAGYEDYLRGHIPGAHYLHLERDLSGPVGPHGGRHPLPAAQQLVAKLASLGIAPGTRVVAYDASRFAFAARFWWLLRSLGYRPPELLDGGYAAWLAAGGTSEQCVPQPQPCAVPAVEGYTGVVDIAGLGAMQAASSVLLDSRDPARFAGLEEPLDPVAGHIPGALNMPWQGVSDARGFLLDDRQLAQHFAALPEGAPRVVYCGSGVTACVNLFALARTGDEHALLYAGSWSDWCSYLPAG</sequence>
<dbReference type="PANTHER" id="PTHR11364">
    <property type="entry name" value="THIOSULFATE SULFERTANSFERASE"/>
    <property type="match status" value="1"/>
</dbReference>
<comment type="caution">
    <text evidence="4">The sequence shown here is derived from an EMBL/GenBank/DDBJ whole genome shotgun (WGS) entry which is preliminary data.</text>
</comment>
<keyword evidence="2" id="KW-0677">Repeat</keyword>
<dbReference type="SUPFAM" id="SSF52821">
    <property type="entry name" value="Rhodanese/Cell cycle control phosphatase"/>
    <property type="match status" value="2"/>
</dbReference>
<evidence type="ECO:0000313" key="5">
    <source>
        <dbReference type="Proteomes" id="UP000259273"/>
    </source>
</evidence>
<dbReference type="EMBL" id="DMND01000190">
    <property type="protein sequence ID" value="HAN28823.1"/>
    <property type="molecule type" value="Genomic_DNA"/>
</dbReference>
<dbReference type="GO" id="GO:0004792">
    <property type="term" value="F:thiosulfate-cyanide sulfurtransferase activity"/>
    <property type="evidence" value="ECO:0007669"/>
    <property type="project" value="InterPro"/>
</dbReference>
<gene>
    <name evidence="4" type="ORF">DCP75_14075</name>
</gene>
<evidence type="ECO:0000256" key="2">
    <source>
        <dbReference type="ARBA" id="ARBA00022737"/>
    </source>
</evidence>
<dbReference type="CDD" id="cd01448">
    <property type="entry name" value="TST_Repeat_1"/>
    <property type="match status" value="1"/>
</dbReference>
<evidence type="ECO:0000313" key="4">
    <source>
        <dbReference type="EMBL" id="HAN28823.1"/>
    </source>
</evidence>
<keyword evidence="1 4" id="KW-0808">Transferase</keyword>
<dbReference type="SMART" id="SM00450">
    <property type="entry name" value="RHOD"/>
    <property type="match status" value="2"/>
</dbReference>
<dbReference type="PANTHER" id="PTHR11364:SF27">
    <property type="entry name" value="SULFURTRANSFERASE"/>
    <property type="match status" value="1"/>
</dbReference>
<evidence type="ECO:0000256" key="1">
    <source>
        <dbReference type="ARBA" id="ARBA00022679"/>
    </source>
</evidence>
<dbReference type="Pfam" id="PF00581">
    <property type="entry name" value="Rhodanese"/>
    <property type="match status" value="2"/>
</dbReference>